<keyword evidence="1" id="KW-0408">Iron</keyword>
<comment type="caution">
    <text evidence="2">The sequence shown here is derived from an EMBL/GenBank/DDBJ whole genome shotgun (WGS) entry which is preliminary data.</text>
</comment>
<dbReference type="PANTHER" id="PTHR43822">
    <property type="entry name" value="HOMOACONITASE, MITOCHONDRIAL-RELATED"/>
    <property type="match status" value="1"/>
</dbReference>
<protein>
    <submittedName>
        <fullName evidence="2">Uncharacterized protein</fullName>
    </submittedName>
</protein>
<dbReference type="Proteomes" id="UP001408789">
    <property type="component" value="Unassembled WGS sequence"/>
</dbReference>
<dbReference type="AlphaFoldDB" id="A0AAP0CT96"/>
<keyword evidence="3" id="KW-1185">Reference proteome</keyword>
<dbReference type="Gene3D" id="3.30.499.10">
    <property type="entry name" value="Aconitase, domain 3"/>
    <property type="match status" value="1"/>
</dbReference>
<name>A0AAP0CT96_9ASTR</name>
<dbReference type="InterPro" id="IPR050067">
    <property type="entry name" value="IPM_dehydratase_rel_enz"/>
</dbReference>
<dbReference type="PANTHER" id="PTHR43822:SF2">
    <property type="entry name" value="HOMOACONITASE, MITOCHONDRIAL"/>
    <property type="match status" value="1"/>
</dbReference>
<gene>
    <name evidence="2" type="ORF">SSX86_019779</name>
</gene>
<accession>A0AAP0CT96</accession>
<reference evidence="2 3" key="1">
    <citation type="submission" date="2024-04" db="EMBL/GenBank/DDBJ databases">
        <title>The reference genome of an endangered Asteraceae, Deinandra increscens subsp. villosa, native to the Central Coast of California.</title>
        <authorList>
            <person name="Guilliams M."/>
            <person name="Hasenstab-Lehman K."/>
            <person name="Meyer R."/>
            <person name="Mcevoy S."/>
        </authorList>
    </citation>
    <scope>NUCLEOTIDE SEQUENCE [LARGE SCALE GENOMIC DNA]</scope>
    <source>
        <tissue evidence="2">Leaf</tissue>
    </source>
</reference>
<evidence type="ECO:0000256" key="1">
    <source>
        <dbReference type="ARBA" id="ARBA00023004"/>
    </source>
</evidence>
<evidence type="ECO:0000313" key="3">
    <source>
        <dbReference type="Proteomes" id="UP001408789"/>
    </source>
</evidence>
<organism evidence="2 3">
    <name type="scientific">Deinandra increscens subsp. villosa</name>
    <dbReference type="NCBI Taxonomy" id="3103831"/>
    <lineage>
        <taxon>Eukaryota</taxon>
        <taxon>Viridiplantae</taxon>
        <taxon>Streptophyta</taxon>
        <taxon>Embryophyta</taxon>
        <taxon>Tracheophyta</taxon>
        <taxon>Spermatophyta</taxon>
        <taxon>Magnoliopsida</taxon>
        <taxon>eudicotyledons</taxon>
        <taxon>Gunneridae</taxon>
        <taxon>Pentapetalae</taxon>
        <taxon>asterids</taxon>
        <taxon>campanulids</taxon>
        <taxon>Asterales</taxon>
        <taxon>Asteraceae</taxon>
        <taxon>Asteroideae</taxon>
        <taxon>Heliantheae alliance</taxon>
        <taxon>Madieae</taxon>
        <taxon>Madiinae</taxon>
        <taxon>Deinandra</taxon>
    </lineage>
</organism>
<sequence>MAASSFISSSTSLLFNKVIIIYPSSISLIKNTCLNSQFHFSQKVAGGQSSQPLFQISISNQKKANSSKILAVMTPKTTSDRQSSTTGSVGFFSSSSSPLCNTENFTDFIDLVKTGMTMTEKIFAGASERSQLSPGENVWVNVDVLMTHDVCGPGSIGVFKKEFGDHAKVTF</sequence>
<evidence type="ECO:0000313" key="2">
    <source>
        <dbReference type="EMBL" id="KAK9062591.1"/>
    </source>
</evidence>
<proteinExistence type="predicted"/>
<dbReference type="EMBL" id="JBCNJP010000019">
    <property type="protein sequence ID" value="KAK9062591.1"/>
    <property type="molecule type" value="Genomic_DNA"/>
</dbReference>
<dbReference type="InterPro" id="IPR015931">
    <property type="entry name" value="Acnase/IPM_dHydase_lsu_aba_1/3"/>
</dbReference>